<accession>A0A1E4SZ23</accession>
<evidence type="ECO:0000256" key="2">
    <source>
        <dbReference type="ARBA" id="ARBA00022833"/>
    </source>
</evidence>
<evidence type="ECO:0000256" key="3">
    <source>
        <dbReference type="PROSITE-ProRule" id="PRU00125"/>
    </source>
</evidence>
<feature type="region of interest" description="Disordered" evidence="4">
    <location>
        <begin position="381"/>
        <end position="406"/>
    </location>
</feature>
<dbReference type="GO" id="GO:0030695">
    <property type="term" value="F:GTPase regulator activity"/>
    <property type="evidence" value="ECO:0007669"/>
    <property type="project" value="UniProtKB-ARBA"/>
</dbReference>
<feature type="region of interest" description="Disordered" evidence="4">
    <location>
        <begin position="50"/>
        <end position="70"/>
    </location>
</feature>
<keyword evidence="2 3" id="KW-0862">Zinc</keyword>
<evidence type="ECO:0000313" key="7">
    <source>
        <dbReference type="Proteomes" id="UP000094801"/>
    </source>
</evidence>
<dbReference type="Pfam" id="PF00412">
    <property type="entry name" value="LIM"/>
    <property type="match status" value="2"/>
</dbReference>
<proteinExistence type="predicted"/>
<dbReference type="CDD" id="cd08368">
    <property type="entry name" value="LIM"/>
    <property type="match status" value="1"/>
</dbReference>
<evidence type="ECO:0000256" key="4">
    <source>
        <dbReference type="SAM" id="MobiDB-lite"/>
    </source>
</evidence>
<sequence length="600" mass="66281">MSHEYVEPPKLESLPTFMRSTQPQVKFHSAFPPLSTARKAKSVMERAGFDVYKPPEGHPRTNRSSPNLKNAGGRNFTAPHMLAVSKNKSDPQVGSALGKRFFSASNDSSSNTLLIDAKLNRIDAHKEVVHPSTPSSMDSSKSSVNLLPGFNTVKPSNATSTTAGTTPVIPKLPMNSSNSDDIPTVKSIDTASNHSNQQILKVTGSKPMKSYGDVSMLPQNVDQLSSATIFNVKTQKPSIQSPVLPQDAYPTPPLRSVPLSSFEDERSVQNTPSSFGDNEDFHDANSDIDEFDSQREQEVEDSLLQLLSMKRELSPSPITENAVDRNMENTSSIDNQLQIPKISIEDYGNARDSMGSSIYHSPDVKRLSTMHTDDFRIYNTSEDQKRLSSGSSSSNLNNGATNADMSTIQEDTEYEETNMANNTTINDSRSSPYVGMIKMNVEIVAPVTYKPGEGPCRACHLEISNTQKSIWSKDHQLSGQWHRKCFSCTVCRSAFSKGQSCYVFNDLPHCSTHFHEANGSLCSVCKNGIEGSCLENEVNELFHKECLVCGYCGDQVGTDYFVYENKIVCEKDAAHLSQILSETNGFDDKVTRRRTRVMYL</sequence>
<feature type="domain" description="LIM zinc-binding" evidence="5">
    <location>
        <begin position="454"/>
        <end position="520"/>
    </location>
</feature>
<protein>
    <recommendedName>
        <fullName evidence="5">LIM zinc-binding domain-containing protein</fullName>
    </recommendedName>
</protein>
<keyword evidence="1 3" id="KW-0479">Metal-binding</keyword>
<name>A0A1E4SZ23_9ASCO</name>
<dbReference type="STRING" id="983967.A0A1E4SZ23"/>
<feature type="compositionally biased region" description="Basic and acidic residues" evidence="4">
    <location>
        <begin position="50"/>
        <end position="59"/>
    </location>
</feature>
<feature type="region of interest" description="Disordered" evidence="4">
    <location>
        <begin position="235"/>
        <end position="286"/>
    </location>
</feature>
<dbReference type="AlphaFoldDB" id="A0A1E4SZ23"/>
<dbReference type="SMART" id="SM00132">
    <property type="entry name" value="LIM"/>
    <property type="match status" value="2"/>
</dbReference>
<evidence type="ECO:0000313" key="6">
    <source>
        <dbReference type="EMBL" id="ODV84738.1"/>
    </source>
</evidence>
<dbReference type="OrthoDB" id="1112565at2759"/>
<dbReference type="PANTHER" id="PTHR24216:SF65">
    <property type="entry name" value="PAXILLIN-LIKE PROTEIN 1"/>
    <property type="match status" value="1"/>
</dbReference>
<keyword evidence="3" id="KW-0440">LIM domain</keyword>
<dbReference type="PROSITE" id="PS50023">
    <property type="entry name" value="LIM_DOMAIN_2"/>
    <property type="match status" value="1"/>
</dbReference>
<organism evidence="6 7">
    <name type="scientific">[Candida] arabinofermentans NRRL YB-2248</name>
    <dbReference type="NCBI Taxonomy" id="983967"/>
    <lineage>
        <taxon>Eukaryota</taxon>
        <taxon>Fungi</taxon>
        <taxon>Dikarya</taxon>
        <taxon>Ascomycota</taxon>
        <taxon>Saccharomycotina</taxon>
        <taxon>Pichiomycetes</taxon>
        <taxon>Pichiales</taxon>
        <taxon>Pichiaceae</taxon>
        <taxon>Ogataea</taxon>
        <taxon>Ogataea/Candida clade</taxon>
    </lineage>
</organism>
<evidence type="ECO:0000256" key="1">
    <source>
        <dbReference type="ARBA" id="ARBA00022723"/>
    </source>
</evidence>
<feature type="compositionally biased region" description="Low complexity" evidence="4">
    <location>
        <begin position="387"/>
        <end position="399"/>
    </location>
</feature>
<dbReference type="Gene3D" id="2.10.110.10">
    <property type="entry name" value="Cysteine Rich Protein"/>
    <property type="match status" value="2"/>
</dbReference>
<keyword evidence="7" id="KW-1185">Reference proteome</keyword>
<dbReference type="InterPro" id="IPR001781">
    <property type="entry name" value="Znf_LIM"/>
</dbReference>
<dbReference type="SUPFAM" id="SSF57716">
    <property type="entry name" value="Glucocorticoid receptor-like (DNA-binding domain)"/>
    <property type="match status" value="1"/>
</dbReference>
<dbReference type="GO" id="GO:0046872">
    <property type="term" value="F:metal ion binding"/>
    <property type="evidence" value="ECO:0007669"/>
    <property type="project" value="UniProtKB-KW"/>
</dbReference>
<dbReference type="PANTHER" id="PTHR24216">
    <property type="entry name" value="PAXILLIN-RELATED"/>
    <property type="match status" value="1"/>
</dbReference>
<dbReference type="CDD" id="cd09397">
    <property type="entry name" value="LIM1_UF1"/>
    <property type="match status" value="1"/>
</dbReference>
<feature type="compositionally biased region" description="Polar residues" evidence="4">
    <location>
        <begin position="155"/>
        <end position="165"/>
    </location>
</feature>
<dbReference type="Proteomes" id="UP000094801">
    <property type="component" value="Unassembled WGS sequence"/>
</dbReference>
<reference evidence="7" key="1">
    <citation type="submission" date="2016-04" db="EMBL/GenBank/DDBJ databases">
        <title>Comparative genomics of biotechnologically important yeasts.</title>
        <authorList>
            <consortium name="DOE Joint Genome Institute"/>
            <person name="Riley R."/>
            <person name="Haridas S."/>
            <person name="Wolfe K.H."/>
            <person name="Lopes M.R."/>
            <person name="Hittinger C.T."/>
            <person name="Goker M."/>
            <person name="Salamov A."/>
            <person name="Wisecaver J."/>
            <person name="Long T.M."/>
            <person name="Aerts A.L."/>
            <person name="Barry K."/>
            <person name="Choi C."/>
            <person name="Clum A."/>
            <person name="Coughlan A.Y."/>
            <person name="Deshpande S."/>
            <person name="Douglass A.P."/>
            <person name="Hanson S.J."/>
            <person name="Klenk H.-P."/>
            <person name="Labutti K."/>
            <person name="Lapidus A."/>
            <person name="Lindquist E."/>
            <person name="Lipzen A."/>
            <person name="Meier-Kolthoff J.P."/>
            <person name="Ohm R.A."/>
            <person name="Otillar R.P."/>
            <person name="Pangilinan J."/>
            <person name="Peng Y."/>
            <person name="Rokas A."/>
            <person name="Rosa C.A."/>
            <person name="Scheuner C."/>
            <person name="Sibirny A.A."/>
            <person name="Slot J.C."/>
            <person name="Stielow J.B."/>
            <person name="Sun H."/>
            <person name="Kurtzman C.P."/>
            <person name="Blackwell M."/>
            <person name="Grigoriev I.V."/>
            <person name="Jeffries T.W."/>
        </authorList>
    </citation>
    <scope>NUCLEOTIDE SEQUENCE [LARGE SCALE GENOMIC DNA]</scope>
    <source>
        <strain evidence="7">NRRL YB-2248</strain>
    </source>
</reference>
<dbReference type="EMBL" id="KV453855">
    <property type="protein sequence ID" value="ODV84738.1"/>
    <property type="molecule type" value="Genomic_DNA"/>
</dbReference>
<feature type="non-terminal residue" evidence="6">
    <location>
        <position position="600"/>
    </location>
</feature>
<feature type="region of interest" description="Disordered" evidence="4">
    <location>
        <begin position="155"/>
        <end position="177"/>
    </location>
</feature>
<gene>
    <name evidence="6" type="ORF">CANARDRAFT_187919</name>
</gene>
<dbReference type="PROSITE" id="PS00478">
    <property type="entry name" value="LIM_DOMAIN_1"/>
    <property type="match status" value="2"/>
</dbReference>
<evidence type="ECO:0000259" key="5">
    <source>
        <dbReference type="PROSITE" id="PS50023"/>
    </source>
</evidence>